<reference evidence="1 2" key="1">
    <citation type="journal article" date="2015" name="MBio">
        <title>Genome sequence of the Drosophila melanogaster male-killing Spiroplasma strain MSRO endosymbiont.</title>
        <authorList>
            <person name="Paredes J.C."/>
            <person name="Herren J.K."/>
            <person name="Schupfer F."/>
            <person name="Marin R."/>
            <person name="Claverol S."/>
            <person name="Kuo C.H."/>
            <person name="Lemaitre B."/>
            <person name="Beven L."/>
        </authorList>
    </citation>
    <scope>NUCLEOTIDE SEQUENCE [LARGE SCALE GENOMIC DNA]</scope>
    <source>
        <strain evidence="1 2">MSRO</strain>
    </source>
</reference>
<evidence type="ECO:0000313" key="2">
    <source>
        <dbReference type="Proteomes" id="UP000031565"/>
    </source>
</evidence>
<keyword evidence="2" id="KW-1185">Reference proteome</keyword>
<accession>A0A2P6FDJ0</accession>
<dbReference type="AlphaFoldDB" id="A0A2P6FDJ0"/>
<dbReference type="OrthoDB" id="389992at2"/>
<dbReference type="Proteomes" id="UP000031565">
    <property type="component" value="Unassembled WGS sequence"/>
</dbReference>
<dbReference type="RefSeq" id="WP_040093629.1">
    <property type="nucleotide sequence ID" value="NZ_CM020866.1"/>
</dbReference>
<name>A0A2P6FDJ0_9MOLU</name>
<comment type="caution">
    <text evidence="1">The sequence shown here is derived from an EMBL/GenBank/DDBJ whole genome shotgun (WGS) entry which is preliminary data.</text>
</comment>
<dbReference type="EMBL" id="JTLV02000001">
    <property type="protein sequence ID" value="PQM31526.1"/>
    <property type="molecule type" value="Genomic_DNA"/>
</dbReference>
<sequence length="153" mass="17708">MLNNLKYIIAIDPAGIGKTGIIIYNVLQKKIINNITFNSKNEEEAINNMYLILNEFKNKICSYLNKVIVIIEDYQLHKGLKIKNPLSTPKFIGGLKVLCKYLFNLNYVLQSPVIKKNYVYKGNIKMSEHEHDVWKHLQYFITKGVDKNGTSKK</sequence>
<organism evidence="1 2">
    <name type="scientific">Spiroplasma poulsonii</name>
    <dbReference type="NCBI Taxonomy" id="2138"/>
    <lineage>
        <taxon>Bacteria</taxon>
        <taxon>Bacillati</taxon>
        <taxon>Mycoplasmatota</taxon>
        <taxon>Mollicutes</taxon>
        <taxon>Entomoplasmatales</taxon>
        <taxon>Spiroplasmataceae</taxon>
        <taxon>Spiroplasma</taxon>
    </lineage>
</organism>
<protein>
    <submittedName>
        <fullName evidence="1">Uncharacterized protein</fullName>
    </submittedName>
</protein>
<evidence type="ECO:0000313" key="1">
    <source>
        <dbReference type="EMBL" id="PQM31526.1"/>
    </source>
</evidence>
<dbReference type="STRING" id="2138.SMSRO_v1c12880"/>
<gene>
    <name evidence="1" type="ORF">SMSRO_SF013630</name>
</gene>
<proteinExistence type="predicted"/>